<dbReference type="Gene3D" id="1.10.220.10">
    <property type="entry name" value="Annexin"/>
    <property type="match status" value="1"/>
</dbReference>
<dbReference type="SUPFAM" id="SSF47874">
    <property type="entry name" value="Annexin"/>
    <property type="match status" value="1"/>
</dbReference>
<keyword evidence="2" id="KW-0472">Membrane</keyword>
<comment type="caution">
    <text evidence="3">The sequence shown here is derived from an EMBL/GenBank/DDBJ whole genome shotgun (WGS) entry which is preliminary data.</text>
</comment>
<dbReference type="InterPro" id="IPR037104">
    <property type="entry name" value="Annexin_sf"/>
</dbReference>
<dbReference type="GO" id="GO:0005544">
    <property type="term" value="F:calcium-dependent phospholipid binding"/>
    <property type="evidence" value="ECO:0007669"/>
    <property type="project" value="InterPro"/>
</dbReference>
<feature type="region of interest" description="Disordered" evidence="1">
    <location>
        <begin position="765"/>
        <end position="826"/>
    </location>
</feature>
<evidence type="ECO:0000256" key="2">
    <source>
        <dbReference type="SAM" id="Phobius"/>
    </source>
</evidence>
<protein>
    <submittedName>
        <fullName evidence="3">Uncharacterized protein</fullName>
    </submittedName>
</protein>
<reference evidence="3 4" key="1">
    <citation type="submission" date="2017-11" db="EMBL/GenBank/DDBJ databases">
        <title>Genome-resolved metagenomics identifies genetic mobility, metabolic interactions, and unexpected diversity in perchlorate-reducing communities.</title>
        <authorList>
            <person name="Barnum T.P."/>
            <person name="Figueroa I.A."/>
            <person name="Carlstrom C.I."/>
            <person name="Lucas L.N."/>
            <person name="Engelbrektson A.L."/>
            <person name="Coates J.D."/>
        </authorList>
    </citation>
    <scope>NUCLEOTIDE SEQUENCE [LARGE SCALE GENOMIC DNA]</scope>
    <source>
        <strain evidence="3">BM301</strain>
    </source>
</reference>
<keyword evidence="2" id="KW-1133">Transmembrane helix</keyword>
<gene>
    <name evidence="3" type="ORF">C0630_15900</name>
</gene>
<sequence>MLGYTRLSASLGPVRGLDLSPLYKSSQEQEIPAIRARDAADYATGLFQTAMQMIARQSDGVRDQGNDVMQRIVWAYQSARDRVYSDFTHADEDAGSAYAMTRENLRTAALSTDSGIVRRYAEARLLLSGAAASARNLVKKNGDTADTQIKNILDRLSKSFLDILNAGSGDCKTASTTATRNLNRWIRAIPENFAIAGEPQLRVENEAKSVNAEKLGKQALDQISTRSTQVEAYFTTNKTRVTTVISNRVSPTLQNYANSIKELGTKSVDKAFNTAFHGLKKQANAARTANANMHRQAQAGLAEQRKGERARLEQESVRVSEALYQEADRAIGITHGTLRDSLPLYTDNAGRMADTLDQAAASGPASLRRVAEQTTKTIQETTAAASQLQQQQVQTIRSGTEQGLNQYSQIAHEQQCSAVDALRESLRGSADAWSLSMAESATSMTGSFATVARGVQNEAKNWGTPFEQKFAKFIEDQRKELESDLPEFERKVGVNKDKYLNWVNPQARPDLFFAASLTQAAIQAWSRVTSARLKLGRALDAGIIDTVNEEGVSDALRGLTAVQGNALRSVWRGTPDLAKLPVFKAVTKTDVYSLDSHLKFALGPDSNDYYSAINYLNGNTAEGARYELKASMHWYNDEEARIEKVMRSLTEEQRQQLHQLDGWADTAKDVRDALGGTDLDVLNALDDGNHALADAYRMRESLIDARGNYDKDAVNAVLAQYSEGTSYGGVDISGADRRAQVQREFARIQGVDLDARTQQILRERAAQAPGAPAATTGSVQTAPPTSAAAPAPTSPPTTALSATGGPATPATAGQEAVSTEPPKPSDILTELAFSVPTKSPEEQARDEAAGMVLFEYATRDMVRQTGSHREGDYRTETISFQGAERDLARDLIFHGDRSPEARASRLGVEVQRGRRPDMVNLDTALVDPRLNPNLRHDMSAEALQQLRTQALREREEMFRIFARRYGKASDDVTVIQSQRILVQQLKDVYGEDKVGASIAALLVWEEHPSPVTAALEMHYAIDGAGTNNKLIDRVLPRMNRDEIARMRGHYKTITGNDLYEDLGVYGHGWFGDLSGDDRLRAERQLRGRPRNDREKFEAAAYAMQQQRDETGVIGSWLASGSMQDLQLGYMQEEMGALIGGDVRFGPDGEAVWTGAGDFDQEGKFTGDASQFTALTESAQIAAENYSAKIDQYANFAATTIAVIGAIAAAVATVVTGGAASPLLMAAIAGITGLTAMGAQYMIKGGRYGWEQAATDLGMTAVQALTAGIGQKLALASRGLGSASAARQLAMRQAQGLAPQIGKSGIIIGQMGHLTGNAFMDKLLIGIGTGAIGSLSQTAIDEQTWDKGAESGILNLFAGMFRGALVGGVTAGVTNAIEDLPLKRIPGLGGLSKALGKDTIGEAIGESTNVAGRAFGKAATSSVGAFVGRGVELEFEAARGRYRGDAGDIFVAMAEAGGMSALQSFGEGAFEARAQLIHNARVQKMRQQAMQEAETFRRAPEPGPESLTRPSVPETENLPPETGAQATKPTELEPSTAVPLRPAEAVEPETPVVTTRRPAAVEPIGHAAAVDGSGFRGDLEMAPRAGMVGRSMRAVEALATEGGPLAGIARIPEGETNRVAVRVADGAEVKARLSVIDQMPSDADGTVPVARYHFDESAGEYVVQVSARASPDVVERAVAHELAEISHAHGAGEIDVALRPGGLGSRPLAEGETPRLAPHDRGRLAELEVLARQIDGAMQSGDELKAARLHDEAQRLATHMGLSGDSEAAAVRRAVVDTELASRPAARVLLDTAIIGAQDNPFLQRRG</sequence>
<evidence type="ECO:0000313" key="4">
    <source>
        <dbReference type="Proteomes" id="UP000235015"/>
    </source>
</evidence>
<dbReference type="GO" id="GO:0005509">
    <property type="term" value="F:calcium ion binding"/>
    <property type="evidence" value="ECO:0007669"/>
    <property type="project" value="InterPro"/>
</dbReference>
<organism evidence="3 4">
    <name type="scientific">Sedimenticola selenatireducens</name>
    <dbReference type="NCBI Taxonomy" id="191960"/>
    <lineage>
        <taxon>Bacteria</taxon>
        <taxon>Pseudomonadati</taxon>
        <taxon>Pseudomonadota</taxon>
        <taxon>Gammaproteobacteria</taxon>
        <taxon>Chromatiales</taxon>
        <taxon>Sedimenticolaceae</taxon>
        <taxon>Sedimenticola</taxon>
    </lineage>
</organism>
<dbReference type="EMBL" id="PKUN01000025">
    <property type="protein sequence ID" value="PLX60281.1"/>
    <property type="molecule type" value="Genomic_DNA"/>
</dbReference>
<name>A0A2N6CT36_9GAMM</name>
<feature type="compositionally biased region" description="Low complexity" evidence="1">
    <location>
        <begin position="766"/>
        <end position="813"/>
    </location>
</feature>
<feature type="transmembrane region" description="Helical" evidence="2">
    <location>
        <begin position="1192"/>
        <end position="1215"/>
    </location>
</feature>
<dbReference type="Proteomes" id="UP000235015">
    <property type="component" value="Unassembled WGS sequence"/>
</dbReference>
<keyword evidence="2" id="KW-0812">Transmembrane</keyword>
<evidence type="ECO:0000256" key="1">
    <source>
        <dbReference type="SAM" id="MobiDB-lite"/>
    </source>
</evidence>
<proteinExistence type="predicted"/>
<feature type="transmembrane region" description="Helical" evidence="2">
    <location>
        <begin position="1222"/>
        <end position="1242"/>
    </location>
</feature>
<evidence type="ECO:0000313" key="3">
    <source>
        <dbReference type="EMBL" id="PLX60281.1"/>
    </source>
</evidence>
<accession>A0A2N6CT36</accession>
<feature type="region of interest" description="Disordered" evidence="1">
    <location>
        <begin position="1491"/>
        <end position="1537"/>
    </location>
</feature>